<sequence length="153" mass="17855">MNRVNAIKKKKGTNENRRRKKAFKRVAPAVNQIEIFLYARWCTCLGKICCLRVPQQRQRWRRWLPSSVSNKPFFKIQSLISLLTAYEPTHGSGSRNLPFPIFSENHATRYNVPYAVRNVSLVTFTALSLKTVWDILAPVFNRHKQQLILNKTI</sequence>
<feature type="region of interest" description="Disordered" evidence="1">
    <location>
        <begin position="1"/>
        <end position="20"/>
    </location>
</feature>
<reference evidence="2 3" key="1">
    <citation type="submission" date="2020-02" db="EMBL/GenBank/DDBJ databases">
        <authorList>
            <person name="Ferguson B K."/>
        </authorList>
    </citation>
    <scope>NUCLEOTIDE SEQUENCE [LARGE SCALE GENOMIC DNA]</scope>
</reference>
<evidence type="ECO:0000313" key="3">
    <source>
        <dbReference type="Proteomes" id="UP000479190"/>
    </source>
</evidence>
<protein>
    <submittedName>
        <fullName evidence="2">Uncharacterized protein</fullName>
    </submittedName>
</protein>
<accession>A0A6H5IHA4</accession>
<evidence type="ECO:0000256" key="1">
    <source>
        <dbReference type="SAM" id="MobiDB-lite"/>
    </source>
</evidence>
<proteinExistence type="predicted"/>
<name>A0A6H5IHA4_9HYME</name>
<keyword evidence="3" id="KW-1185">Reference proteome</keyword>
<dbReference type="Proteomes" id="UP000479190">
    <property type="component" value="Unassembled WGS sequence"/>
</dbReference>
<dbReference type="EMBL" id="CADCXV010000731">
    <property type="protein sequence ID" value="CAB0034091.1"/>
    <property type="molecule type" value="Genomic_DNA"/>
</dbReference>
<gene>
    <name evidence="2" type="ORF">TBRA_LOCUS5989</name>
</gene>
<evidence type="ECO:0000313" key="2">
    <source>
        <dbReference type="EMBL" id="CAB0034091.1"/>
    </source>
</evidence>
<dbReference type="AlphaFoldDB" id="A0A6H5IHA4"/>
<organism evidence="2 3">
    <name type="scientific">Trichogramma brassicae</name>
    <dbReference type="NCBI Taxonomy" id="86971"/>
    <lineage>
        <taxon>Eukaryota</taxon>
        <taxon>Metazoa</taxon>
        <taxon>Ecdysozoa</taxon>
        <taxon>Arthropoda</taxon>
        <taxon>Hexapoda</taxon>
        <taxon>Insecta</taxon>
        <taxon>Pterygota</taxon>
        <taxon>Neoptera</taxon>
        <taxon>Endopterygota</taxon>
        <taxon>Hymenoptera</taxon>
        <taxon>Apocrita</taxon>
        <taxon>Proctotrupomorpha</taxon>
        <taxon>Chalcidoidea</taxon>
        <taxon>Trichogrammatidae</taxon>
        <taxon>Trichogramma</taxon>
    </lineage>
</organism>